<keyword evidence="2" id="KW-0808">Transferase</keyword>
<dbReference type="Pfam" id="PF02794">
    <property type="entry name" value="HlyC"/>
    <property type="match status" value="1"/>
</dbReference>
<comment type="caution">
    <text evidence="3">The sequence shown here is derived from an EMBL/GenBank/DDBJ whole genome shotgun (WGS) entry which is preliminary data.</text>
</comment>
<comment type="similarity">
    <text evidence="1 2">Belongs to the RTX toxin acyltransferase family.</text>
</comment>
<dbReference type="GO" id="GO:0016746">
    <property type="term" value="F:acyltransferase activity"/>
    <property type="evidence" value="ECO:0007669"/>
    <property type="project" value="UniProtKB-UniRule"/>
</dbReference>
<dbReference type="GO" id="GO:0009404">
    <property type="term" value="P:toxin metabolic process"/>
    <property type="evidence" value="ECO:0007669"/>
    <property type="project" value="UniProtKB-UniRule"/>
</dbReference>
<evidence type="ECO:0000313" key="3">
    <source>
        <dbReference type="EMBL" id="MCX5468913.1"/>
    </source>
</evidence>
<protein>
    <recommendedName>
        <fullName evidence="2">RTX toxin-activating lysine-acyltransferase</fullName>
        <ecNumber evidence="2">2.3.1.-</ecNumber>
    </recommendedName>
</protein>
<evidence type="ECO:0000256" key="2">
    <source>
        <dbReference type="RuleBase" id="RU368102"/>
    </source>
</evidence>
<dbReference type="AlphaFoldDB" id="A0A9X3DV29"/>
<dbReference type="EC" id="2.3.1.-" evidence="2"/>
<reference evidence="3" key="1">
    <citation type="submission" date="2022-11" db="EMBL/GenBank/DDBJ databases">
        <title>Biodiversity and phylogenetic relationships of bacteria.</title>
        <authorList>
            <person name="Machado R.A.R."/>
            <person name="Bhat A."/>
            <person name="Loulou A."/>
            <person name="Kallel S."/>
        </authorList>
    </citation>
    <scope>NUCLEOTIDE SEQUENCE</scope>
    <source>
        <strain evidence="3">A-IN1</strain>
    </source>
</reference>
<gene>
    <name evidence="3" type="ORF">OSH00_14380</name>
</gene>
<dbReference type="EMBL" id="JAPKMY010000008">
    <property type="protein sequence ID" value="MCX5468913.1"/>
    <property type="molecule type" value="Genomic_DNA"/>
</dbReference>
<comment type="subcellular location">
    <subcellularLocation>
        <location evidence="2">Cytoplasm</location>
    </subcellularLocation>
</comment>
<dbReference type="Proteomes" id="UP001146019">
    <property type="component" value="Unassembled WGS sequence"/>
</dbReference>
<dbReference type="RefSeq" id="WP_266130992.1">
    <property type="nucleotide sequence ID" value="NZ_JAPKMY010000008.1"/>
</dbReference>
<name>A0A9X3DV29_9GAMM</name>
<keyword evidence="4" id="KW-1185">Reference proteome</keyword>
<keyword evidence="2" id="KW-0204">Cytolysis</keyword>
<sequence>MKFEDIDVISPALFPKEQWNEAEVLGAMTWLWLLSENCKHSTVSDMARRVLPVIKSRQFALFSQGSQPLGYISWANLDEQSEAEYVHSEPWIYSQQNWNCGDRMWLINWFAPLGQSALIKHLIEKHLFPEQCFRALYHKGAIRGLKVMTFHGKSVSKLETQDWIKQHPILATDH</sequence>
<evidence type="ECO:0000313" key="4">
    <source>
        <dbReference type="Proteomes" id="UP001146019"/>
    </source>
</evidence>
<keyword evidence="2" id="KW-0012">Acyltransferase</keyword>
<dbReference type="PRINTS" id="PR01489">
    <property type="entry name" value="RTXTOXINC"/>
</dbReference>
<keyword evidence="2" id="KW-0963">Cytoplasm</keyword>
<dbReference type="GO" id="GO:0005737">
    <property type="term" value="C:cytoplasm"/>
    <property type="evidence" value="ECO:0007669"/>
    <property type="project" value="UniProtKB-SubCell"/>
</dbReference>
<accession>A0A9X3DV29</accession>
<dbReference type="InterPro" id="IPR003996">
    <property type="entry name" value="RTX_toxin-activating_protC_bac"/>
</dbReference>
<evidence type="ECO:0000256" key="1">
    <source>
        <dbReference type="ARBA" id="ARBA00005686"/>
    </source>
</evidence>
<comment type="function">
    <text evidence="2">Involved in fatty acylation of protoxin at internal lysine residues, thereby converting it to the active toxin.</text>
</comment>
<dbReference type="GO" id="GO:0031640">
    <property type="term" value="P:killing of cells of another organism"/>
    <property type="evidence" value="ECO:0007669"/>
    <property type="project" value="UniProtKB-KW"/>
</dbReference>
<organism evidence="3 4">
    <name type="scientific">Acinetobacter nematophilus</name>
    <dbReference type="NCBI Taxonomy" id="2994642"/>
    <lineage>
        <taxon>Bacteria</taxon>
        <taxon>Pseudomonadati</taxon>
        <taxon>Pseudomonadota</taxon>
        <taxon>Gammaproteobacteria</taxon>
        <taxon>Moraxellales</taxon>
        <taxon>Moraxellaceae</taxon>
        <taxon>Acinetobacter</taxon>
    </lineage>
</organism>
<proteinExistence type="inferred from homology"/>